<dbReference type="Gene3D" id="3.40.220.10">
    <property type="entry name" value="Leucine Aminopeptidase, subunit E, domain 1"/>
    <property type="match status" value="1"/>
</dbReference>
<dbReference type="AlphaFoldDB" id="A0A8B8DQD7"/>
<sequence>MSNVMSKETLSTVEEIPEDSLDQLIKKGALDHCFEPREEFPKEYKPTGVEFRFGDLREWTEADAIVHQCNCLTVRAHGLSAQIARKYPWADVYRYRRSQESCWRRPWHNYRNLAIPADRKEPGTIQIIRNPGLDIVKNSQGERRLVPKKPDVIVIYAQWDFGKGGYNRTLSRHRDTPQERERWFAQCLEELGQCDSYQNLAFPYQIGCGLAGGNWSRYLSMIEDFAVKYKKHVTIVGQLFDYID</sequence>
<reference evidence="2" key="1">
    <citation type="submission" date="2025-08" db="UniProtKB">
        <authorList>
            <consortium name="RefSeq"/>
        </authorList>
    </citation>
    <scope>IDENTIFICATION</scope>
    <source>
        <tissue evidence="2">Whole sample</tissue>
    </source>
</reference>
<dbReference type="InterPro" id="IPR043472">
    <property type="entry name" value="Macro_dom-like"/>
</dbReference>
<proteinExistence type="predicted"/>
<dbReference type="OrthoDB" id="10266717at2759"/>
<dbReference type="KEGG" id="cvn:111128849"/>
<keyword evidence="1" id="KW-1185">Reference proteome</keyword>
<gene>
    <name evidence="2" type="primary">LOC111128849</name>
</gene>
<evidence type="ECO:0000313" key="1">
    <source>
        <dbReference type="Proteomes" id="UP000694844"/>
    </source>
</evidence>
<name>A0A8B8DQD7_CRAVI</name>
<organism evidence="1 2">
    <name type="scientific">Crassostrea virginica</name>
    <name type="common">Eastern oyster</name>
    <dbReference type="NCBI Taxonomy" id="6565"/>
    <lineage>
        <taxon>Eukaryota</taxon>
        <taxon>Metazoa</taxon>
        <taxon>Spiralia</taxon>
        <taxon>Lophotrochozoa</taxon>
        <taxon>Mollusca</taxon>
        <taxon>Bivalvia</taxon>
        <taxon>Autobranchia</taxon>
        <taxon>Pteriomorphia</taxon>
        <taxon>Ostreida</taxon>
        <taxon>Ostreoidea</taxon>
        <taxon>Ostreidae</taxon>
        <taxon>Crassostrea</taxon>
    </lineage>
</organism>
<dbReference type="Proteomes" id="UP000694844">
    <property type="component" value="Chromosome 4"/>
</dbReference>
<dbReference type="RefSeq" id="XP_022330452.1">
    <property type="nucleotide sequence ID" value="XM_022474744.1"/>
</dbReference>
<accession>A0A8B8DQD7</accession>
<evidence type="ECO:0000313" key="2">
    <source>
        <dbReference type="RefSeq" id="XP_022330452.1"/>
    </source>
</evidence>
<protein>
    <submittedName>
        <fullName evidence="2">Uncharacterized protein LOC111128849</fullName>
    </submittedName>
</protein>
<dbReference type="GeneID" id="111128849"/>
<dbReference type="SUPFAM" id="SSF52949">
    <property type="entry name" value="Macro domain-like"/>
    <property type="match status" value="1"/>
</dbReference>